<gene>
    <name evidence="2" type="ORF">CEXT_695861</name>
</gene>
<dbReference type="EMBL" id="BPLR01013086">
    <property type="protein sequence ID" value="GIY58669.1"/>
    <property type="molecule type" value="Genomic_DNA"/>
</dbReference>
<feature type="region of interest" description="Disordered" evidence="1">
    <location>
        <begin position="50"/>
        <end position="82"/>
    </location>
</feature>
<name>A0AAV4UM90_CAEEX</name>
<proteinExistence type="predicted"/>
<dbReference type="AlphaFoldDB" id="A0AAV4UM90"/>
<protein>
    <submittedName>
        <fullName evidence="2">Uncharacterized protein</fullName>
    </submittedName>
</protein>
<comment type="caution">
    <text evidence="2">The sequence shown here is derived from an EMBL/GenBank/DDBJ whole genome shotgun (WGS) entry which is preliminary data.</text>
</comment>
<evidence type="ECO:0000313" key="2">
    <source>
        <dbReference type="EMBL" id="GIY58669.1"/>
    </source>
</evidence>
<feature type="compositionally biased region" description="Polar residues" evidence="1">
    <location>
        <begin position="72"/>
        <end position="82"/>
    </location>
</feature>
<evidence type="ECO:0000313" key="3">
    <source>
        <dbReference type="Proteomes" id="UP001054945"/>
    </source>
</evidence>
<organism evidence="2 3">
    <name type="scientific">Caerostris extrusa</name>
    <name type="common">Bark spider</name>
    <name type="synonym">Caerostris bankana</name>
    <dbReference type="NCBI Taxonomy" id="172846"/>
    <lineage>
        <taxon>Eukaryota</taxon>
        <taxon>Metazoa</taxon>
        <taxon>Ecdysozoa</taxon>
        <taxon>Arthropoda</taxon>
        <taxon>Chelicerata</taxon>
        <taxon>Arachnida</taxon>
        <taxon>Araneae</taxon>
        <taxon>Araneomorphae</taxon>
        <taxon>Entelegynae</taxon>
        <taxon>Araneoidea</taxon>
        <taxon>Araneidae</taxon>
        <taxon>Caerostris</taxon>
    </lineage>
</organism>
<evidence type="ECO:0000256" key="1">
    <source>
        <dbReference type="SAM" id="MobiDB-lite"/>
    </source>
</evidence>
<sequence length="82" mass="9195">MSDNDCNFRIIPSPTRLTMDRDYSTGFVACRQKNLKTTDGLQKQYSSTMIAPPCGEKYQPSGNLPPLRDNNDTLITSPPRQS</sequence>
<dbReference type="Proteomes" id="UP001054945">
    <property type="component" value="Unassembled WGS sequence"/>
</dbReference>
<keyword evidence="3" id="KW-1185">Reference proteome</keyword>
<reference evidence="2 3" key="1">
    <citation type="submission" date="2021-06" db="EMBL/GenBank/DDBJ databases">
        <title>Caerostris extrusa draft genome.</title>
        <authorList>
            <person name="Kono N."/>
            <person name="Arakawa K."/>
        </authorList>
    </citation>
    <scope>NUCLEOTIDE SEQUENCE [LARGE SCALE GENOMIC DNA]</scope>
</reference>
<accession>A0AAV4UM90</accession>